<feature type="binding site" evidence="14">
    <location>
        <position position="567"/>
    </location>
    <ligand>
        <name>Zn(2+)</name>
        <dbReference type="ChEBI" id="CHEBI:29105"/>
    </ligand>
</feature>
<comment type="subcellular location">
    <subcellularLocation>
        <location evidence="14">Cytoplasm</location>
    </subcellularLocation>
</comment>
<evidence type="ECO:0000256" key="4">
    <source>
        <dbReference type="ARBA" id="ARBA00022598"/>
    </source>
</evidence>
<dbReference type="InterPro" id="IPR012947">
    <property type="entry name" value="tRNA_SAD"/>
</dbReference>
<keyword evidence="5 14" id="KW-0479">Metal-binding</keyword>
<feature type="coiled-coil region" evidence="15">
    <location>
        <begin position="735"/>
        <end position="762"/>
    </location>
</feature>
<evidence type="ECO:0000256" key="11">
    <source>
        <dbReference type="ARBA" id="ARBA00023146"/>
    </source>
</evidence>
<dbReference type="Pfam" id="PF07973">
    <property type="entry name" value="tRNA_SAD"/>
    <property type="match status" value="1"/>
</dbReference>
<evidence type="ECO:0000259" key="16">
    <source>
        <dbReference type="PROSITE" id="PS50860"/>
    </source>
</evidence>
<dbReference type="SUPFAM" id="SSF101353">
    <property type="entry name" value="Putative anticodon-binding domain of alanyl-tRNA synthetase (AlaRS)"/>
    <property type="match status" value="1"/>
</dbReference>
<dbReference type="InterPro" id="IPR018163">
    <property type="entry name" value="Thr/Ala-tRNA-synth_IIc_edit"/>
</dbReference>
<dbReference type="FunFam" id="3.30.54.20:FF:000001">
    <property type="entry name" value="Alanine--tRNA ligase"/>
    <property type="match status" value="1"/>
</dbReference>
<evidence type="ECO:0000256" key="5">
    <source>
        <dbReference type="ARBA" id="ARBA00022723"/>
    </source>
</evidence>
<dbReference type="PANTHER" id="PTHR11777">
    <property type="entry name" value="ALANYL-TRNA SYNTHETASE"/>
    <property type="match status" value="1"/>
</dbReference>
<keyword evidence="2 14" id="KW-0963">Cytoplasm</keyword>
<evidence type="ECO:0000256" key="7">
    <source>
        <dbReference type="ARBA" id="ARBA00022833"/>
    </source>
</evidence>
<dbReference type="InterPro" id="IPR009000">
    <property type="entry name" value="Transl_B-barrel_sf"/>
</dbReference>
<dbReference type="Pfam" id="PF02272">
    <property type="entry name" value="DHHA1"/>
    <property type="match status" value="1"/>
</dbReference>
<keyword evidence="4 14" id="KW-0436">Ligase</keyword>
<dbReference type="Gene3D" id="2.40.30.130">
    <property type="match status" value="1"/>
</dbReference>
<dbReference type="GO" id="GO:0002161">
    <property type="term" value="F:aminoacyl-tRNA deacylase activity"/>
    <property type="evidence" value="ECO:0007669"/>
    <property type="project" value="TreeGrafter"/>
</dbReference>
<dbReference type="Proteomes" id="UP000076501">
    <property type="component" value="Unassembled WGS sequence"/>
</dbReference>
<keyword evidence="8 14" id="KW-0067">ATP-binding</keyword>
<evidence type="ECO:0000256" key="3">
    <source>
        <dbReference type="ARBA" id="ARBA00022555"/>
    </source>
</evidence>
<dbReference type="GO" id="GO:0140096">
    <property type="term" value="F:catalytic activity, acting on a protein"/>
    <property type="evidence" value="ECO:0007669"/>
    <property type="project" value="UniProtKB-ARBA"/>
</dbReference>
<dbReference type="GO" id="GO:0008270">
    <property type="term" value="F:zinc ion binding"/>
    <property type="evidence" value="ECO:0007669"/>
    <property type="project" value="UniProtKB-UniRule"/>
</dbReference>
<dbReference type="Gene3D" id="3.10.310.40">
    <property type="match status" value="1"/>
</dbReference>
<dbReference type="GO" id="GO:0016740">
    <property type="term" value="F:transferase activity"/>
    <property type="evidence" value="ECO:0007669"/>
    <property type="project" value="UniProtKB-ARBA"/>
</dbReference>
<comment type="function">
    <text evidence="12 14">Catalyzes the attachment of alanine to tRNA(Ala) in a two-step reaction: alanine is first activated by ATP to form Ala-AMP and then transferred to the acceptor end of tRNA(Ala). Also edits incorrectly charged Ser-tRNA(Ala) and Gly-tRNA(Ala) via its editing domain.</text>
</comment>
<comment type="similarity">
    <text evidence="1 14">Belongs to the class-II aminoacyl-tRNA synthetase family.</text>
</comment>
<comment type="caution">
    <text evidence="17">The sequence shown here is derived from an EMBL/GenBank/DDBJ whole genome shotgun (WGS) entry which is preliminary data.</text>
</comment>
<keyword evidence="7 14" id="KW-0862">Zinc</keyword>
<dbReference type="GO" id="GO:0005829">
    <property type="term" value="C:cytosol"/>
    <property type="evidence" value="ECO:0007669"/>
    <property type="project" value="TreeGrafter"/>
</dbReference>
<dbReference type="CDD" id="cd00673">
    <property type="entry name" value="AlaRS_core"/>
    <property type="match status" value="1"/>
</dbReference>
<dbReference type="PATRIC" id="fig|1396.539.peg.42"/>
<evidence type="ECO:0000256" key="12">
    <source>
        <dbReference type="ARBA" id="ARBA00024779"/>
    </source>
</evidence>
<dbReference type="InterPro" id="IPR018165">
    <property type="entry name" value="Ala-tRNA-synth_IIc_core"/>
</dbReference>
<dbReference type="AlphaFoldDB" id="A0A164F0N7"/>
<comment type="domain">
    <text evidence="14">Consists of three domains; the N-terminal catalytic domain, the editing domain and the C-terminal C-Ala domain. The editing domain removes incorrectly charged amino acids, while the C-Ala domain, along with tRNA(Ala), serves as a bridge to cooperatively bring together the editing and aminoacylation centers thus stimulating deacylation of misacylated tRNAs.</text>
</comment>
<dbReference type="GO" id="GO:0006419">
    <property type="term" value="P:alanyl-tRNA aminoacylation"/>
    <property type="evidence" value="ECO:0007669"/>
    <property type="project" value="UniProtKB-UniRule"/>
</dbReference>
<dbReference type="RefSeq" id="WP_063222867.1">
    <property type="nucleotide sequence ID" value="NZ_JAEHBS010000001.1"/>
</dbReference>
<dbReference type="Gene3D" id="3.30.930.10">
    <property type="entry name" value="Bira Bifunctional Protein, Domain 2"/>
    <property type="match status" value="1"/>
</dbReference>
<dbReference type="SUPFAM" id="SSF50447">
    <property type="entry name" value="Translation proteins"/>
    <property type="match status" value="1"/>
</dbReference>
<dbReference type="EC" id="6.1.1.7" evidence="14"/>
<dbReference type="SUPFAM" id="SSF55186">
    <property type="entry name" value="ThrRS/AlaRS common domain"/>
    <property type="match status" value="1"/>
</dbReference>
<dbReference type="FunFam" id="3.10.310.40:FF:000001">
    <property type="entry name" value="Alanine--tRNA ligase"/>
    <property type="match status" value="1"/>
</dbReference>
<evidence type="ECO:0000256" key="9">
    <source>
        <dbReference type="ARBA" id="ARBA00022884"/>
    </source>
</evidence>
<dbReference type="InterPro" id="IPR023033">
    <property type="entry name" value="Ala_tRNA_ligase_euk/bac"/>
</dbReference>
<organism evidence="17 18">
    <name type="scientific">Bacillus cereus</name>
    <dbReference type="NCBI Taxonomy" id="1396"/>
    <lineage>
        <taxon>Bacteria</taxon>
        <taxon>Bacillati</taxon>
        <taxon>Bacillota</taxon>
        <taxon>Bacilli</taxon>
        <taxon>Bacillales</taxon>
        <taxon>Bacillaceae</taxon>
        <taxon>Bacillus</taxon>
        <taxon>Bacillus cereus group</taxon>
    </lineage>
</organism>
<dbReference type="GO" id="GO:0005524">
    <property type="term" value="F:ATP binding"/>
    <property type="evidence" value="ECO:0007669"/>
    <property type="project" value="UniProtKB-UniRule"/>
</dbReference>
<dbReference type="GO" id="GO:0000049">
    <property type="term" value="F:tRNA binding"/>
    <property type="evidence" value="ECO:0007669"/>
    <property type="project" value="UniProtKB-KW"/>
</dbReference>
<dbReference type="Gene3D" id="3.30.54.20">
    <property type="match status" value="1"/>
</dbReference>
<evidence type="ECO:0000256" key="10">
    <source>
        <dbReference type="ARBA" id="ARBA00022917"/>
    </source>
</evidence>
<feature type="binding site" evidence="14">
    <location>
        <position position="673"/>
    </location>
    <ligand>
        <name>Zn(2+)</name>
        <dbReference type="ChEBI" id="CHEBI:29105"/>
    </ligand>
</feature>
<dbReference type="HAMAP" id="MF_00036_B">
    <property type="entry name" value="Ala_tRNA_synth_B"/>
    <property type="match status" value="1"/>
</dbReference>
<dbReference type="FunFam" id="2.40.30.130:FF:000001">
    <property type="entry name" value="Alanine--tRNA ligase"/>
    <property type="match status" value="1"/>
</dbReference>
<keyword evidence="3 14" id="KW-0820">tRNA-binding</keyword>
<dbReference type="EMBL" id="LJKA01000042">
    <property type="protein sequence ID" value="KZD34380.1"/>
    <property type="molecule type" value="Genomic_DNA"/>
</dbReference>
<dbReference type="InterPro" id="IPR018164">
    <property type="entry name" value="Ala-tRNA-synth_IIc_N"/>
</dbReference>
<feature type="domain" description="Alanyl-transfer RNA synthetases family profile" evidence="16">
    <location>
        <begin position="4"/>
        <end position="712"/>
    </location>
</feature>
<keyword evidence="10 14" id="KW-0648">Protein biosynthesis</keyword>
<reference evidence="17 18" key="1">
    <citation type="submission" date="2015-09" db="EMBL/GenBank/DDBJ databases">
        <title>Bacillus cereus food isolates.</title>
        <authorList>
            <person name="Boekhorst J."/>
        </authorList>
    </citation>
    <scope>NUCLEOTIDE SEQUENCE [LARGE SCALE GENOMIC DNA]</scope>
    <source>
        <strain evidence="17 18">B4082</strain>
    </source>
</reference>
<protein>
    <recommendedName>
        <fullName evidence="14">Alanine--tRNA ligase</fullName>
        <ecNumber evidence="14">6.1.1.7</ecNumber>
    </recommendedName>
    <alternativeName>
        <fullName evidence="14">Alanyl-tRNA synthetase</fullName>
        <shortName evidence="14">AlaRS</shortName>
    </alternativeName>
</protein>
<evidence type="ECO:0000256" key="1">
    <source>
        <dbReference type="ARBA" id="ARBA00008226"/>
    </source>
</evidence>
<evidence type="ECO:0000313" key="18">
    <source>
        <dbReference type="Proteomes" id="UP000076501"/>
    </source>
</evidence>
<comment type="cofactor">
    <cofactor evidence="14">
        <name>Zn(2+)</name>
        <dbReference type="ChEBI" id="CHEBI:29105"/>
    </cofactor>
    <text evidence="14">Binds 1 zinc ion per subunit.</text>
</comment>
<evidence type="ECO:0000256" key="2">
    <source>
        <dbReference type="ARBA" id="ARBA00022490"/>
    </source>
</evidence>
<dbReference type="Pfam" id="PF01411">
    <property type="entry name" value="tRNA-synt_2c"/>
    <property type="match status" value="1"/>
</dbReference>
<evidence type="ECO:0000256" key="13">
    <source>
        <dbReference type="ARBA" id="ARBA00048300"/>
    </source>
</evidence>
<proteinExistence type="inferred from homology"/>
<dbReference type="InterPro" id="IPR018162">
    <property type="entry name" value="Ala-tRNA-ligase_IIc_anticod-bd"/>
</dbReference>
<dbReference type="Gene3D" id="6.10.250.550">
    <property type="match status" value="1"/>
</dbReference>
<dbReference type="PANTHER" id="PTHR11777:SF9">
    <property type="entry name" value="ALANINE--TRNA LIGASE, CYTOPLASMIC"/>
    <property type="match status" value="1"/>
</dbReference>
<dbReference type="PROSITE" id="PS50860">
    <property type="entry name" value="AA_TRNA_LIGASE_II_ALA"/>
    <property type="match status" value="1"/>
</dbReference>
<dbReference type="GO" id="GO:0004813">
    <property type="term" value="F:alanine-tRNA ligase activity"/>
    <property type="evidence" value="ECO:0007669"/>
    <property type="project" value="UniProtKB-UniRule"/>
</dbReference>
<dbReference type="Gene3D" id="3.30.980.10">
    <property type="entry name" value="Threonyl-trna Synthetase, Chain A, domain 2"/>
    <property type="match status" value="1"/>
</dbReference>
<dbReference type="SUPFAM" id="SSF55681">
    <property type="entry name" value="Class II aaRS and biotin synthetases"/>
    <property type="match status" value="1"/>
</dbReference>
<evidence type="ECO:0000256" key="8">
    <source>
        <dbReference type="ARBA" id="ARBA00022840"/>
    </source>
</evidence>
<feature type="coiled-coil region" evidence="15">
    <location>
        <begin position="420"/>
        <end position="447"/>
    </location>
</feature>
<dbReference type="InterPro" id="IPR045864">
    <property type="entry name" value="aa-tRNA-synth_II/BPL/LPL"/>
</dbReference>
<keyword evidence="6 14" id="KW-0547">Nucleotide-binding</keyword>
<dbReference type="FunFam" id="3.30.980.10:FF:000004">
    <property type="entry name" value="Alanine--tRNA ligase, cytoplasmic"/>
    <property type="match status" value="1"/>
</dbReference>
<accession>A0A164F0N7</accession>
<feature type="binding site" evidence="14">
    <location>
        <position position="669"/>
    </location>
    <ligand>
        <name>Zn(2+)</name>
        <dbReference type="ChEBI" id="CHEBI:29105"/>
    </ligand>
</feature>
<comment type="catalytic activity">
    <reaction evidence="13 14">
        <text>tRNA(Ala) + L-alanine + ATP = L-alanyl-tRNA(Ala) + AMP + diphosphate</text>
        <dbReference type="Rhea" id="RHEA:12540"/>
        <dbReference type="Rhea" id="RHEA-COMP:9657"/>
        <dbReference type="Rhea" id="RHEA-COMP:9923"/>
        <dbReference type="ChEBI" id="CHEBI:30616"/>
        <dbReference type="ChEBI" id="CHEBI:33019"/>
        <dbReference type="ChEBI" id="CHEBI:57972"/>
        <dbReference type="ChEBI" id="CHEBI:78442"/>
        <dbReference type="ChEBI" id="CHEBI:78497"/>
        <dbReference type="ChEBI" id="CHEBI:456215"/>
        <dbReference type="EC" id="6.1.1.7"/>
    </reaction>
</comment>
<dbReference type="NCBIfam" id="TIGR00344">
    <property type="entry name" value="alaS"/>
    <property type="match status" value="1"/>
</dbReference>
<dbReference type="FunFam" id="3.30.930.10:FF:000046">
    <property type="entry name" value="Alanine--tRNA ligase"/>
    <property type="match status" value="1"/>
</dbReference>
<name>A0A164F0N7_BACCE</name>
<dbReference type="InterPro" id="IPR002318">
    <property type="entry name" value="Ala-tRNA-lgiase_IIc"/>
</dbReference>
<dbReference type="SMART" id="SM00863">
    <property type="entry name" value="tRNA_SAD"/>
    <property type="match status" value="1"/>
</dbReference>
<evidence type="ECO:0000256" key="15">
    <source>
        <dbReference type="SAM" id="Coils"/>
    </source>
</evidence>
<keyword evidence="11 14" id="KW-0030">Aminoacyl-tRNA synthetase</keyword>
<evidence type="ECO:0000256" key="6">
    <source>
        <dbReference type="ARBA" id="ARBA00022741"/>
    </source>
</evidence>
<keyword evidence="9 14" id="KW-0694">RNA-binding</keyword>
<sequence length="880" mass="97436">MKQLTGAQIRQMFLDFFQEKGHAVEPSASLVPHEDPSLLWINSGVATLKKYFDGRVIPQNPRITNAQKSIRTNDIENVGKTARHHTFFEMLGNFSIGDYFKEEAITWAWEFLTSDKWIGFDKELLSVTIHPEDEEAFTIWNEKMGVPKERIIRLEENFWDIGEGPSGPNTEIFYDRGEAYGNDFSDPELYPGGENERYLEVWNLVFSQFNHNPDGSYTPLPKKNIDTGMGLERMTSIVQDVPTNFDTDLFMPMIGATETISGEKYRNGDLEKDMAFKVIADHIRTVTFAVGDGALPSNEGRGYVLRRLLRRAVRYSKKLNINRPFMFELVPVVGEVMKDFYPEVLEKKDFIAKVVKNEEERFHETLHDGEAILAEVIAKAKEEKTTVISGVDAFRLYDTYGFPIELTEEYAEEAGMTVDQEGFENEMEKQRERARAARQDVDSMQVQGGVLGEVKVASEFVGYGTVATESNVVALVKNGEYTDSLQAGEEGQLMIDVTPFYAESGGQIADRGYLLADGVKVLVKDVQKAPNGQNLHKVVVEEGTLTKDAAVKAIIDTKNRSSVVKNHTATHLLHQALKDVLGTHVNQAGSLVTSERLRFDFSHFGQVQADELEKIERIVNEKIWESIDVEISQKAIEEAKEMGAMALFGEKYGDVVRVVQVGDYSLELCGGCHVDNTASIGIFKIVAESGIGAGTRRIEAVTGKSAYELMNDQVGLLKEAAGKMKTNPKDILTRVDGLFAEVKQLQKENESLAAKLSNIEAGNLTDSVMTVDGVNVLAAKVNVADMNNLRTMMDDLKNKLESAVVVLASVNDDKVNILAGVTKDLISQGYHAGKLVKEVASRCGGGGGGRPDMAQAGGKNPAQVEEALAFVQEYVKSVSK</sequence>
<feature type="binding site" evidence="14">
    <location>
        <position position="571"/>
    </location>
    <ligand>
        <name>Zn(2+)</name>
        <dbReference type="ChEBI" id="CHEBI:29105"/>
    </ligand>
</feature>
<evidence type="ECO:0000313" key="17">
    <source>
        <dbReference type="EMBL" id="KZD34380.1"/>
    </source>
</evidence>
<dbReference type="InterPro" id="IPR050058">
    <property type="entry name" value="Ala-tRNA_ligase"/>
</dbReference>
<keyword evidence="15" id="KW-0175">Coiled coil</keyword>
<dbReference type="InterPro" id="IPR003156">
    <property type="entry name" value="DHHA1_dom"/>
</dbReference>
<evidence type="ECO:0000256" key="14">
    <source>
        <dbReference type="HAMAP-Rule" id="MF_00036"/>
    </source>
</evidence>
<gene>
    <name evidence="14" type="primary">alaS</name>
    <name evidence="17" type="ORF">B4082_2674</name>
</gene>
<dbReference type="PRINTS" id="PR00980">
    <property type="entry name" value="TRNASYNTHALA"/>
</dbReference>